<dbReference type="RefSeq" id="XP_035346566.1">
    <property type="nucleotide sequence ID" value="XM_035490673.1"/>
</dbReference>
<name>A0A7H8R208_TALRU</name>
<keyword evidence="3" id="KW-1185">Reference proteome</keyword>
<dbReference type="OrthoDB" id="3001700at2759"/>
<sequence>MDTIKQATGTSTPHTEEPKRQIYSNLTTEEKQKQSYSEWIKEAYNHQYEKWMPWIEDQYLKWFGSGDNKASYATKDTLDKSKVTGIKQVDQLQGDVNNLIGNQVSENGIAAPLGNLASEEGINRMERNGKDDQGSYGGAMSQYTDPMVKDVSGVENSISGGAESAKSCLGFGDQSSKDQAKQ</sequence>
<dbReference type="AlphaFoldDB" id="A0A7H8R208"/>
<accession>A0A7H8R208</accession>
<feature type="compositionally biased region" description="Basic and acidic residues" evidence="1">
    <location>
        <begin position="121"/>
        <end position="133"/>
    </location>
</feature>
<organism evidence="2 3">
    <name type="scientific">Talaromyces rugulosus</name>
    <name type="common">Penicillium rugulosum</name>
    <dbReference type="NCBI Taxonomy" id="121627"/>
    <lineage>
        <taxon>Eukaryota</taxon>
        <taxon>Fungi</taxon>
        <taxon>Dikarya</taxon>
        <taxon>Ascomycota</taxon>
        <taxon>Pezizomycotina</taxon>
        <taxon>Eurotiomycetes</taxon>
        <taxon>Eurotiomycetidae</taxon>
        <taxon>Eurotiales</taxon>
        <taxon>Trichocomaceae</taxon>
        <taxon>Talaromyces</taxon>
        <taxon>Talaromyces sect. Islandici</taxon>
    </lineage>
</organism>
<protein>
    <submittedName>
        <fullName evidence="2">Uncharacterized protein</fullName>
    </submittedName>
</protein>
<dbReference type="EMBL" id="CP055901">
    <property type="protein sequence ID" value="QKX60389.1"/>
    <property type="molecule type" value="Genomic_DNA"/>
</dbReference>
<dbReference type="Proteomes" id="UP000509510">
    <property type="component" value="Chromosome IV"/>
</dbReference>
<evidence type="ECO:0000313" key="3">
    <source>
        <dbReference type="Proteomes" id="UP000509510"/>
    </source>
</evidence>
<gene>
    <name evidence="2" type="ORF">TRUGW13939_07534</name>
</gene>
<proteinExistence type="predicted"/>
<feature type="region of interest" description="Disordered" evidence="1">
    <location>
        <begin position="1"/>
        <end position="28"/>
    </location>
</feature>
<reference evidence="3" key="1">
    <citation type="submission" date="2020-06" db="EMBL/GenBank/DDBJ databases">
        <title>A chromosome-scale genome assembly of Talaromyces rugulosus W13939.</title>
        <authorList>
            <person name="Wang B."/>
            <person name="Guo L."/>
            <person name="Ye K."/>
            <person name="Wang L."/>
        </authorList>
    </citation>
    <scope>NUCLEOTIDE SEQUENCE [LARGE SCALE GENOMIC DNA]</scope>
    <source>
        <strain evidence="3">W13939</strain>
    </source>
</reference>
<feature type="region of interest" description="Disordered" evidence="1">
    <location>
        <begin position="120"/>
        <end position="182"/>
    </location>
</feature>
<dbReference type="KEGG" id="trg:TRUGW13939_07534"/>
<dbReference type="GeneID" id="55995025"/>
<evidence type="ECO:0000313" key="2">
    <source>
        <dbReference type="EMBL" id="QKX60389.1"/>
    </source>
</evidence>
<feature type="compositionally biased region" description="Polar residues" evidence="1">
    <location>
        <begin position="1"/>
        <end position="13"/>
    </location>
</feature>
<evidence type="ECO:0000256" key="1">
    <source>
        <dbReference type="SAM" id="MobiDB-lite"/>
    </source>
</evidence>